<dbReference type="CDD" id="cd02163">
    <property type="entry name" value="PPAT"/>
    <property type="match status" value="1"/>
</dbReference>
<evidence type="ECO:0000256" key="5">
    <source>
        <dbReference type="ARBA" id="ARBA00022840"/>
    </source>
</evidence>
<evidence type="ECO:0000256" key="3">
    <source>
        <dbReference type="ARBA" id="ARBA00022695"/>
    </source>
</evidence>
<keyword evidence="5 9" id="KW-0067">ATP-binding</keyword>
<sequence length="161" mass="18853">MNLKKAILPGTFDPITNGHINLINRAIKIFDYILILVANNFKKKQLFNLKERVLHVKKATQHLSNVQVISISTLTMNFAKKKKFNVIIRGLRNIFDFEYELKMLKINKYLYPEIESIFMISDDCWSHVSSSMIKEIIHYGGNVDLLLPKYIVQEIKTRIQQ</sequence>
<comment type="subcellular location">
    <subcellularLocation>
        <location evidence="9">Cytoplasm</location>
    </subcellularLocation>
</comment>
<dbReference type="Proteomes" id="UP000009061">
    <property type="component" value="Chromosome"/>
</dbReference>
<keyword evidence="3 9" id="KW-0548">Nucleotidyltransferase</keyword>
<keyword evidence="1 9" id="KW-0963">Cytoplasm</keyword>
<keyword evidence="12" id="KW-1185">Reference proteome</keyword>
<feature type="site" description="Transition state stabilizer" evidence="9">
    <location>
        <position position="19"/>
    </location>
</feature>
<dbReference type="PANTHER" id="PTHR21342:SF1">
    <property type="entry name" value="PHOSPHOPANTETHEINE ADENYLYLTRANSFERASE"/>
    <property type="match status" value="1"/>
</dbReference>
<feature type="binding site" evidence="9">
    <location>
        <begin position="90"/>
        <end position="92"/>
    </location>
    <ligand>
        <name>ATP</name>
        <dbReference type="ChEBI" id="CHEBI:30616"/>
    </ligand>
</feature>
<name>H6Q528_WIGGL</name>
<dbReference type="GO" id="GO:0004595">
    <property type="term" value="F:pantetheine-phosphate adenylyltransferase activity"/>
    <property type="evidence" value="ECO:0007669"/>
    <property type="project" value="UniProtKB-UniRule"/>
</dbReference>
<evidence type="ECO:0000256" key="2">
    <source>
        <dbReference type="ARBA" id="ARBA00022679"/>
    </source>
</evidence>
<evidence type="ECO:0000256" key="7">
    <source>
        <dbReference type="ARBA" id="ARBA00022993"/>
    </source>
</evidence>
<dbReference type="RefSeq" id="WP_014354250.1">
    <property type="nucleotide sequence ID" value="NC_016893.1"/>
</dbReference>
<proteinExistence type="inferred from homology"/>
<dbReference type="InterPro" id="IPR001980">
    <property type="entry name" value="PPAT"/>
</dbReference>
<comment type="pathway">
    <text evidence="9">Cofactor biosynthesis; coenzyme A biosynthesis; CoA from (R)-pantothenate: step 4/5.</text>
</comment>
<comment type="subunit">
    <text evidence="9">Homohexamer.</text>
</comment>
<dbReference type="NCBIfam" id="TIGR00125">
    <property type="entry name" value="cyt_tran_rel"/>
    <property type="match status" value="1"/>
</dbReference>
<dbReference type="eggNOG" id="COG0669">
    <property type="taxonomic scope" value="Bacteria"/>
</dbReference>
<comment type="catalytic activity">
    <reaction evidence="8 9">
        <text>(R)-4'-phosphopantetheine + ATP + H(+) = 3'-dephospho-CoA + diphosphate</text>
        <dbReference type="Rhea" id="RHEA:19801"/>
        <dbReference type="ChEBI" id="CHEBI:15378"/>
        <dbReference type="ChEBI" id="CHEBI:30616"/>
        <dbReference type="ChEBI" id="CHEBI:33019"/>
        <dbReference type="ChEBI" id="CHEBI:57328"/>
        <dbReference type="ChEBI" id="CHEBI:61723"/>
        <dbReference type="EC" id="2.7.7.3"/>
    </reaction>
</comment>
<feature type="binding site" evidence="9">
    <location>
        <position position="43"/>
    </location>
    <ligand>
        <name>substrate</name>
    </ligand>
</feature>
<keyword evidence="6 9" id="KW-0460">Magnesium</keyword>
<dbReference type="AlphaFoldDB" id="H6Q528"/>
<keyword evidence="2 9" id="KW-0808">Transferase</keyword>
<feature type="binding site" evidence="9">
    <location>
        <position position="89"/>
    </location>
    <ligand>
        <name>substrate</name>
    </ligand>
</feature>
<feature type="binding site" evidence="9">
    <location>
        <position position="100"/>
    </location>
    <ligand>
        <name>ATP</name>
        <dbReference type="ChEBI" id="CHEBI:30616"/>
    </ligand>
</feature>
<comment type="function">
    <text evidence="9">Reversibly transfers an adenylyl group from ATP to 4'-phosphopantetheine, yielding dephospho-CoA (dPCoA) and pyrophosphate.</text>
</comment>
<feature type="domain" description="Cytidyltransferase-like" evidence="10">
    <location>
        <begin position="7"/>
        <end position="135"/>
    </location>
</feature>
<keyword evidence="7 9" id="KW-0173">Coenzyme A biosynthesis</keyword>
<organism evidence="11 12">
    <name type="scientific">Wigglesworthia glossinidia endosymbiont of Glossina morsitans morsitans</name>
    <name type="common">Yale colony</name>
    <dbReference type="NCBI Taxonomy" id="1142511"/>
    <lineage>
        <taxon>Bacteria</taxon>
        <taxon>Pseudomonadati</taxon>
        <taxon>Pseudomonadota</taxon>
        <taxon>Gammaproteobacteria</taxon>
        <taxon>Enterobacterales</taxon>
        <taxon>Erwiniaceae</taxon>
        <taxon>Wigglesworthia</taxon>
    </lineage>
</organism>
<dbReference type="EC" id="2.7.7.3" evidence="9"/>
<feature type="binding site" evidence="9">
    <location>
        <position position="19"/>
    </location>
    <ligand>
        <name>ATP</name>
        <dbReference type="ChEBI" id="CHEBI:30616"/>
    </ligand>
</feature>
<feature type="binding site" evidence="9">
    <location>
        <position position="75"/>
    </location>
    <ligand>
        <name>substrate</name>
    </ligand>
</feature>
<feature type="binding site" evidence="9">
    <location>
        <begin position="125"/>
        <end position="131"/>
    </location>
    <ligand>
        <name>ATP</name>
        <dbReference type="ChEBI" id="CHEBI:30616"/>
    </ligand>
</feature>
<evidence type="ECO:0000313" key="12">
    <source>
        <dbReference type="Proteomes" id="UP000009061"/>
    </source>
</evidence>
<dbReference type="KEGG" id="wgl:WIGMOR_0488"/>
<dbReference type="GO" id="GO:0005737">
    <property type="term" value="C:cytoplasm"/>
    <property type="evidence" value="ECO:0007669"/>
    <property type="project" value="UniProtKB-SubCell"/>
</dbReference>
<dbReference type="GO" id="GO:0005524">
    <property type="term" value="F:ATP binding"/>
    <property type="evidence" value="ECO:0007669"/>
    <property type="project" value="UniProtKB-KW"/>
</dbReference>
<dbReference type="InterPro" id="IPR014729">
    <property type="entry name" value="Rossmann-like_a/b/a_fold"/>
</dbReference>
<gene>
    <name evidence="9 11" type="primary">coaD</name>
    <name evidence="11" type="synonym">coaA</name>
    <name evidence="11" type="synonym">kdtB</name>
    <name evidence="11" type="ORF">WIGMOR_0488</name>
</gene>
<dbReference type="OrthoDB" id="9806661at2"/>
<evidence type="ECO:0000256" key="1">
    <source>
        <dbReference type="ARBA" id="ARBA00022490"/>
    </source>
</evidence>
<reference evidence="11 12" key="1">
    <citation type="journal article" date="2012" name="MBio">
        <title>Insight into the transmission biology and species-specific functional capabilities of tsetse (Diptera: glossinidae) obligate symbiont wigglesworthia.</title>
        <authorList>
            <person name="Rio R.V."/>
            <person name="Symula R.E."/>
            <person name="Wang J."/>
            <person name="Lohs C."/>
            <person name="Wu Y.N."/>
            <person name="Snyder A.K."/>
            <person name="Bjornson R.D."/>
            <person name="Oshima K."/>
            <person name="Biehl B.S."/>
            <person name="Perna N.T."/>
            <person name="Hattori M."/>
            <person name="Aksoy S."/>
        </authorList>
    </citation>
    <scope>NUCLEOTIDE SEQUENCE [LARGE SCALE GENOMIC DNA]</scope>
    <source>
        <strain evidence="11">WGM</strain>
    </source>
</reference>
<dbReference type="PANTHER" id="PTHR21342">
    <property type="entry name" value="PHOSPHOPANTETHEINE ADENYLYLTRANSFERASE"/>
    <property type="match status" value="1"/>
</dbReference>
<dbReference type="UniPathway" id="UPA00241">
    <property type="reaction ID" value="UER00355"/>
</dbReference>
<evidence type="ECO:0000256" key="4">
    <source>
        <dbReference type="ARBA" id="ARBA00022741"/>
    </source>
</evidence>
<dbReference type="EMBL" id="CP003315">
    <property type="protein sequence ID" value="AFA41311.1"/>
    <property type="molecule type" value="Genomic_DNA"/>
</dbReference>
<evidence type="ECO:0000256" key="9">
    <source>
        <dbReference type="HAMAP-Rule" id="MF_00151"/>
    </source>
</evidence>
<dbReference type="Gene3D" id="3.40.50.620">
    <property type="entry name" value="HUPs"/>
    <property type="match status" value="1"/>
</dbReference>
<dbReference type="HAMAP" id="MF_00151">
    <property type="entry name" value="PPAT_bact"/>
    <property type="match status" value="1"/>
</dbReference>
<dbReference type="STRING" id="1142511.WIGMOR_0488"/>
<keyword evidence="4 9" id="KW-0547">Nucleotide-binding</keyword>
<protein>
    <recommendedName>
        <fullName evidence="9">Phosphopantetheine adenylyltransferase</fullName>
        <ecNumber evidence="9">2.7.7.3</ecNumber>
    </recommendedName>
    <alternativeName>
        <fullName evidence="9">Dephospho-CoA pyrophosphorylase</fullName>
    </alternativeName>
    <alternativeName>
        <fullName evidence="9">Pantetheine-phosphate adenylyltransferase</fullName>
        <shortName evidence="9">PPAT</shortName>
    </alternativeName>
</protein>
<comment type="similarity">
    <text evidence="9">Belongs to the bacterial CoaD family.</text>
</comment>
<dbReference type="GO" id="GO:0015937">
    <property type="term" value="P:coenzyme A biosynthetic process"/>
    <property type="evidence" value="ECO:0007669"/>
    <property type="project" value="UniProtKB-UniRule"/>
</dbReference>
<evidence type="ECO:0000256" key="8">
    <source>
        <dbReference type="ARBA" id="ARBA00029346"/>
    </source>
</evidence>
<dbReference type="Pfam" id="PF01467">
    <property type="entry name" value="CTP_transf_like"/>
    <property type="match status" value="1"/>
</dbReference>
<comment type="cofactor">
    <cofactor evidence="9">
        <name>Mg(2+)</name>
        <dbReference type="ChEBI" id="CHEBI:18420"/>
    </cofactor>
</comment>
<feature type="binding site" evidence="9">
    <location>
        <position position="11"/>
    </location>
    <ligand>
        <name>substrate</name>
    </ligand>
</feature>
<dbReference type="HOGENOM" id="CLU_100149_0_1_6"/>
<evidence type="ECO:0000256" key="6">
    <source>
        <dbReference type="ARBA" id="ARBA00022842"/>
    </source>
</evidence>
<dbReference type="SUPFAM" id="SSF52374">
    <property type="entry name" value="Nucleotidylyl transferase"/>
    <property type="match status" value="1"/>
</dbReference>
<dbReference type="InterPro" id="IPR004821">
    <property type="entry name" value="Cyt_trans-like"/>
</dbReference>
<evidence type="ECO:0000259" key="10">
    <source>
        <dbReference type="Pfam" id="PF01467"/>
    </source>
</evidence>
<dbReference type="NCBIfam" id="TIGR01510">
    <property type="entry name" value="coaD_prev_kdtB"/>
    <property type="match status" value="1"/>
</dbReference>
<dbReference type="PRINTS" id="PR01020">
    <property type="entry name" value="LPSBIOSNTHSS"/>
</dbReference>
<evidence type="ECO:0000313" key="11">
    <source>
        <dbReference type="EMBL" id="AFA41311.1"/>
    </source>
</evidence>
<feature type="binding site" evidence="9">
    <location>
        <begin position="11"/>
        <end position="12"/>
    </location>
    <ligand>
        <name>ATP</name>
        <dbReference type="ChEBI" id="CHEBI:30616"/>
    </ligand>
</feature>
<accession>H6Q528</accession>